<feature type="chain" id="PRO_5015658220" description="Six-hairpin glycosidase" evidence="2">
    <location>
        <begin position="20"/>
        <end position="568"/>
    </location>
</feature>
<evidence type="ECO:0000313" key="4">
    <source>
        <dbReference type="Proteomes" id="UP000237438"/>
    </source>
</evidence>
<sequence>MLGIAKLLTIFIFTSITFAIENHNTPASCLLQHSSDNRQLRLPEKPIQSDTYVALVNAVDVLQGDYFQIWPGVWPTAIDWTAAVIGTGLSGSLRTFSSSLSEVSSLPIAANVINRYFSQLSASHFGQDIFALRQEANDDMLWVVLEWIEAIRFINERSQSYAPDPMGGAWYGKQWTPEFAHRARVFWDLASRGWNTTLCGGGMIWNNRLLPYKNAITNELYISASIAMYLYFPGDNDNSPYQKTVSNVLTNNFAQSPLDVQYLNAAIDAYKWLYSSNMTNTDGLFVDGYHISGYNTTFSNNTKCDERNEMVYTYNQGVILSGQYGLYQATGDRSYLEDGHKLVSNVIRATGWNLESASMPNPSSASKLSDQPGKWYGLGRNGILEEACDASATCSQDSQTFKGIFFHHLTTFCSELTDPISVPEGKTNNTQEIWEWHNNNCQRYGPWIKHNADAALSTLDSRGRFGGWWGFTSNSTANHVVEPNETIIPSGATDYRSLGVPQDWKFVSKNRSEETKKHNIKSRYDNSTLASDPNDRGRGRTVETQLGGLNVLRTLLEIVEKTHNTSNI</sequence>
<evidence type="ECO:0008006" key="5">
    <source>
        <dbReference type="Google" id="ProtNLM"/>
    </source>
</evidence>
<organism evidence="3 4">
    <name type="scientific">Erysiphe pulchra</name>
    <dbReference type="NCBI Taxonomy" id="225359"/>
    <lineage>
        <taxon>Eukaryota</taxon>
        <taxon>Fungi</taxon>
        <taxon>Dikarya</taxon>
        <taxon>Ascomycota</taxon>
        <taxon>Pezizomycotina</taxon>
        <taxon>Leotiomycetes</taxon>
        <taxon>Erysiphales</taxon>
        <taxon>Erysiphaceae</taxon>
        <taxon>Erysiphe</taxon>
    </lineage>
</organism>
<dbReference type="STRING" id="225359.A0A2S4PQU0"/>
<feature type="region of interest" description="Disordered" evidence="1">
    <location>
        <begin position="510"/>
        <end position="541"/>
    </location>
</feature>
<gene>
    <name evidence="3" type="ORF">EPUL_006591</name>
</gene>
<dbReference type="InterPro" id="IPR008928">
    <property type="entry name" value="6-hairpin_glycosidase_sf"/>
</dbReference>
<dbReference type="InterPro" id="IPR005198">
    <property type="entry name" value="Glyco_hydro_76"/>
</dbReference>
<dbReference type="InterPro" id="IPR053169">
    <property type="entry name" value="MUG_Protein"/>
</dbReference>
<protein>
    <recommendedName>
        <fullName evidence="5">Six-hairpin glycosidase</fullName>
    </recommendedName>
</protein>
<comment type="caution">
    <text evidence="3">The sequence shown here is derived from an EMBL/GenBank/DDBJ whole genome shotgun (WGS) entry which is preliminary data.</text>
</comment>
<dbReference type="OrthoDB" id="4104179at2759"/>
<evidence type="ECO:0000313" key="3">
    <source>
        <dbReference type="EMBL" id="POS84402.1"/>
    </source>
</evidence>
<dbReference type="PANTHER" id="PTHR47791">
    <property type="entry name" value="MEIOTICALLY UP-REGULATED GENE 191 PROTEIN"/>
    <property type="match status" value="1"/>
</dbReference>
<dbReference type="EMBL" id="PEDP01001031">
    <property type="protein sequence ID" value="POS84402.1"/>
    <property type="molecule type" value="Genomic_DNA"/>
</dbReference>
<dbReference type="AlphaFoldDB" id="A0A2S4PQU0"/>
<keyword evidence="4" id="KW-1185">Reference proteome</keyword>
<dbReference type="GO" id="GO:0005975">
    <property type="term" value="P:carbohydrate metabolic process"/>
    <property type="evidence" value="ECO:0007669"/>
    <property type="project" value="InterPro"/>
</dbReference>
<dbReference type="SUPFAM" id="SSF48208">
    <property type="entry name" value="Six-hairpin glycosidases"/>
    <property type="match status" value="1"/>
</dbReference>
<evidence type="ECO:0000256" key="2">
    <source>
        <dbReference type="SAM" id="SignalP"/>
    </source>
</evidence>
<evidence type="ECO:0000256" key="1">
    <source>
        <dbReference type="SAM" id="MobiDB-lite"/>
    </source>
</evidence>
<reference evidence="3 4" key="1">
    <citation type="submission" date="2017-10" db="EMBL/GenBank/DDBJ databases">
        <title>Development of genomic resources for the powdery mildew, Erysiphe pulchra.</title>
        <authorList>
            <person name="Wadl P.A."/>
            <person name="Mack B.M."/>
            <person name="Moore G."/>
            <person name="Beltz S.B."/>
        </authorList>
    </citation>
    <scope>NUCLEOTIDE SEQUENCE [LARGE SCALE GENOMIC DNA]</scope>
    <source>
        <strain evidence="3">Cflorida</strain>
    </source>
</reference>
<keyword evidence="2" id="KW-0732">Signal</keyword>
<dbReference type="Proteomes" id="UP000237438">
    <property type="component" value="Unassembled WGS sequence"/>
</dbReference>
<dbReference type="Gene3D" id="1.50.10.20">
    <property type="match status" value="1"/>
</dbReference>
<dbReference type="PANTHER" id="PTHR47791:SF2">
    <property type="entry name" value="ENDO MANNANASE, GH76 FAMILY (EUROFUNG)"/>
    <property type="match status" value="1"/>
</dbReference>
<accession>A0A2S4PQU0</accession>
<name>A0A2S4PQU0_9PEZI</name>
<dbReference type="Pfam" id="PF03663">
    <property type="entry name" value="Glyco_hydro_76"/>
    <property type="match status" value="1"/>
</dbReference>
<feature type="signal peptide" evidence="2">
    <location>
        <begin position="1"/>
        <end position="19"/>
    </location>
</feature>
<proteinExistence type="predicted"/>